<evidence type="ECO:0000256" key="2">
    <source>
        <dbReference type="ARBA" id="ARBA00022490"/>
    </source>
</evidence>
<dbReference type="HAMAP" id="MF_00049_B">
    <property type="entry name" value="Leu_tRNA_synth_B"/>
    <property type="match status" value="1"/>
</dbReference>
<comment type="subcellular location">
    <subcellularLocation>
        <location evidence="9">Cytoplasm</location>
    </subcellularLocation>
</comment>
<dbReference type="Gene3D" id="3.10.20.590">
    <property type="match status" value="1"/>
</dbReference>
<dbReference type="GO" id="GO:0006429">
    <property type="term" value="P:leucyl-tRNA aminoacylation"/>
    <property type="evidence" value="ECO:0007669"/>
    <property type="project" value="UniProtKB-UniRule"/>
</dbReference>
<dbReference type="InterPro" id="IPR009080">
    <property type="entry name" value="tRNAsynth_Ia_anticodon-bd"/>
</dbReference>
<evidence type="ECO:0000256" key="10">
    <source>
        <dbReference type="RuleBase" id="RU363035"/>
    </source>
</evidence>
<evidence type="ECO:0000259" key="12">
    <source>
        <dbReference type="Pfam" id="PF08264"/>
    </source>
</evidence>
<dbReference type="RefSeq" id="WP_059961099.1">
    <property type="nucleotide sequence ID" value="NZ_CP013463.1"/>
</dbReference>
<evidence type="ECO:0000313" key="16">
    <source>
        <dbReference type="Proteomes" id="UP000062998"/>
    </source>
</evidence>
<dbReference type="PANTHER" id="PTHR43740:SF2">
    <property type="entry name" value="LEUCINE--TRNA LIGASE, MITOCHONDRIAL"/>
    <property type="match status" value="1"/>
</dbReference>
<dbReference type="FunFam" id="3.40.50.620:FF:000056">
    <property type="entry name" value="Leucine--tRNA ligase"/>
    <property type="match status" value="1"/>
</dbReference>
<evidence type="ECO:0000256" key="6">
    <source>
        <dbReference type="ARBA" id="ARBA00022917"/>
    </source>
</evidence>
<evidence type="ECO:0000259" key="14">
    <source>
        <dbReference type="Pfam" id="PF13603"/>
    </source>
</evidence>
<dbReference type="Pfam" id="PF09334">
    <property type="entry name" value="tRNA-synt_1g"/>
    <property type="match status" value="1"/>
</dbReference>
<reference evidence="15 16" key="1">
    <citation type="submission" date="2015-11" db="EMBL/GenBank/DDBJ databases">
        <title>Expanding the genomic diversity of Burkholderia species for the development of highly accurate diagnostics.</title>
        <authorList>
            <person name="Sahl J."/>
            <person name="Keim P."/>
            <person name="Wagner D."/>
        </authorList>
    </citation>
    <scope>NUCLEOTIDE SEQUENCE [LARGE SCALE GENOMIC DNA]</scope>
    <source>
        <strain evidence="15 16">MSMB2167WGS</strain>
    </source>
</reference>
<keyword evidence="3 9" id="KW-0436">Ligase</keyword>
<dbReference type="NCBIfam" id="TIGR00396">
    <property type="entry name" value="leuS_bact"/>
    <property type="match status" value="1"/>
</dbReference>
<keyword evidence="7 9" id="KW-0030">Aminoacyl-tRNA synthetase</keyword>
<feature type="domain" description="Aminoacyl-tRNA synthetase class Ia" evidence="11">
    <location>
        <begin position="623"/>
        <end position="663"/>
    </location>
</feature>
<dbReference type="CDD" id="cd00812">
    <property type="entry name" value="LeuRS_core"/>
    <property type="match status" value="1"/>
</dbReference>
<proteinExistence type="inferred from homology"/>
<dbReference type="InterPro" id="IPR013155">
    <property type="entry name" value="M/V/L/I-tRNA-synth_anticd-bd"/>
</dbReference>
<dbReference type="EC" id="6.1.1.4" evidence="9"/>
<dbReference type="InterPro" id="IPR002302">
    <property type="entry name" value="Leu-tRNA-ligase"/>
</dbReference>
<keyword evidence="6 9" id="KW-0648">Protein biosynthesis</keyword>
<dbReference type="SUPFAM" id="SSF52374">
    <property type="entry name" value="Nucleotidylyl transferase"/>
    <property type="match status" value="1"/>
</dbReference>
<dbReference type="FunFam" id="3.10.20.590:FF:000001">
    <property type="entry name" value="Leucine--tRNA ligase"/>
    <property type="match status" value="1"/>
</dbReference>
<evidence type="ECO:0000256" key="7">
    <source>
        <dbReference type="ARBA" id="ARBA00023146"/>
    </source>
</evidence>
<dbReference type="FunFam" id="3.40.50.620:FF:000003">
    <property type="entry name" value="Leucine--tRNA ligase"/>
    <property type="match status" value="1"/>
</dbReference>
<dbReference type="Pfam" id="PF00133">
    <property type="entry name" value="tRNA-synt_1"/>
    <property type="match status" value="2"/>
</dbReference>
<feature type="binding site" evidence="9">
    <location>
        <position position="627"/>
    </location>
    <ligand>
        <name>ATP</name>
        <dbReference type="ChEBI" id="CHEBI:30616"/>
    </ligand>
</feature>
<feature type="domain" description="Methionyl/Valyl/Leucyl/Isoleucyl-tRNA synthetase anticodon-binding" evidence="12">
    <location>
        <begin position="704"/>
        <end position="828"/>
    </location>
</feature>
<dbReference type="InterPro" id="IPR025709">
    <property type="entry name" value="Leu_tRNA-synth_edit"/>
</dbReference>
<evidence type="ECO:0000259" key="13">
    <source>
        <dbReference type="Pfam" id="PF09334"/>
    </source>
</evidence>
<evidence type="ECO:0000313" key="15">
    <source>
        <dbReference type="EMBL" id="KWE01778.1"/>
    </source>
</evidence>
<dbReference type="FunFam" id="3.90.740.10:FF:000012">
    <property type="entry name" value="Leucine--tRNA ligase"/>
    <property type="match status" value="1"/>
</dbReference>
<dbReference type="CDD" id="cd07958">
    <property type="entry name" value="Anticodon_Ia_Leu_BEm"/>
    <property type="match status" value="1"/>
</dbReference>
<evidence type="ECO:0000256" key="9">
    <source>
        <dbReference type="HAMAP-Rule" id="MF_00049"/>
    </source>
</evidence>
<dbReference type="GO" id="GO:0005829">
    <property type="term" value="C:cytosol"/>
    <property type="evidence" value="ECO:0007669"/>
    <property type="project" value="TreeGrafter"/>
</dbReference>
<dbReference type="Gene3D" id="1.10.730.10">
    <property type="entry name" value="Isoleucyl-tRNA Synthetase, Domain 1"/>
    <property type="match status" value="1"/>
</dbReference>
<protein>
    <recommendedName>
        <fullName evidence="9">Leucine--tRNA ligase</fullName>
        <ecNumber evidence="9">6.1.1.4</ecNumber>
    </recommendedName>
    <alternativeName>
        <fullName evidence="9">Leucyl-tRNA synthetase</fullName>
        <shortName evidence="9">LeuRS</shortName>
    </alternativeName>
</protein>
<dbReference type="InterPro" id="IPR002300">
    <property type="entry name" value="aa-tRNA-synth_Ia"/>
</dbReference>
<dbReference type="FunFam" id="1.10.730.10:FF:000002">
    <property type="entry name" value="Leucine--tRNA ligase"/>
    <property type="match status" value="1"/>
</dbReference>
<organism evidence="15 16">
    <name type="scientific">Burkholderia ubonensis</name>
    <dbReference type="NCBI Taxonomy" id="101571"/>
    <lineage>
        <taxon>Bacteria</taxon>
        <taxon>Pseudomonadati</taxon>
        <taxon>Pseudomonadota</taxon>
        <taxon>Betaproteobacteria</taxon>
        <taxon>Burkholderiales</taxon>
        <taxon>Burkholderiaceae</taxon>
        <taxon>Burkholderia</taxon>
        <taxon>Burkholderia cepacia complex</taxon>
    </lineage>
</organism>
<evidence type="ECO:0000256" key="4">
    <source>
        <dbReference type="ARBA" id="ARBA00022741"/>
    </source>
</evidence>
<dbReference type="InterPro" id="IPR001412">
    <property type="entry name" value="aa-tRNA-synth_I_CS"/>
</dbReference>
<dbReference type="Pfam" id="PF08264">
    <property type="entry name" value="Anticodon_1"/>
    <property type="match status" value="1"/>
</dbReference>
<dbReference type="PRINTS" id="PR00985">
    <property type="entry name" value="TRNASYNTHLEU"/>
</dbReference>
<evidence type="ECO:0000259" key="11">
    <source>
        <dbReference type="Pfam" id="PF00133"/>
    </source>
</evidence>
<sequence length="864" mass="96157">MHERYVPADVEAAAQRDWRAADAYKTKEDSQKPKFYCVSMLPYPSGKLHMGHVRNYTINDVMYRYLRMNGYNTLMPMGWDAFGMPAENAAMANGVPPAKWTYDNIDYMKGQMQSMGLAIDWSREIATCKPDYYKWNQWLFLKMLEKGIAYKKTGTVNWDPVDQTVLANEQVIDGRGWRSGALVEKREIPMYYLRITQYADELLNDLDGLGWPERVKIMQQNWIGKSFGVNFGFPYELDGEQKLLRVFTTRADTIMGVTFCAIAAEHPLATRLAQGKPELQAFIDECKRGGVAEVDMATMEKKGVPTGFTVTHPLTGEPVEVWIGNYVLMSYGEGAVMGVPAHDERDFAFAKKYDLPIRQVIAAEGQTYSTDAWQEWYGDKDVAVCVNSGKYDGLAHGAAVDAIAADLKAGGFGDKQVTWRLRDWGVSRQRYWGTPIPIIHCPSCGDVPVPEQDLPVVLPEDLVPDGSGNPLAKSEAFLNCTCPKCGAAAKRETDTMDTFVDSSWYFSRYTAPDADTMVDARTDYWMPMDQYIGGIEHAILHLLYSRFWTKVMRDLGLVKFGEPAKNLLTQGMVLNETFYREDASGKKTWYNPADVAVSFDEKGRPVGATLNADGQPVVLGGIEKMSKSKNNGVDPQVLIDQYGADTARLFTMFAAPPEQQLEWSGSGVEGASRFLRRVWSFGAANREALAERAAFDAAKLGDADKALRREIYGVLKQADFDYQRLQYNTVVSATMKMLNAIDGAKGATPAVLREVYGVLLRVLYPVVPHITFELWKTLGYADEFGPLLDAPWPKVDEAALEQAEIELVLQVNGKVRGALKVAKDASREAIEAAAVADEAFAKFGEGKPAKKIVVVPGRLVNIVV</sequence>
<dbReference type="SUPFAM" id="SSF50677">
    <property type="entry name" value="ValRS/IleRS/LeuRS editing domain"/>
    <property type="match status" value="1"/>
</dbReference>
<dbReference type="InterPro" id="IPR009008">
    <property type="entry name" value="Val/Leu/Ile-tRNA-synth_edit"/>
</dbReference>
<gene>
    <name evidence="9 15" type="primary">leuS</name>
    <name evidence="15" type="ORF">WL73_15800</name>
</gene>
<keyword evidence="2 9" id="KW-0963">Cytoplasm</keyword>
<name>A0A108EYA0_9BURK</name>
<feature type="short sequence motif" description="'KMSKS' region" evidence="9">
    <location>
        <begin position="624"/>
        <end position="628"/>
    </location>
</feature>
<comment type="similarity">
    <text evidence="1 9 10">Belongs to the class-I aminoacyl-tRNA synthetase family.</text>
</comment>
<dbReference type="InterPro" id="IPR014729">
    <property type="entry name" value="Rossmann-like_a/b/a_fold"/>
</dbReference>
<keyword evidence="4 9" id="KW-0547">Nucleotide-binding</keyword>
<evidence type="ECO:0000256" key="8">
    <source>
        <dbReference type="ARBA" id="ARBA00047469"/>
    </source>
</evidence>
<feature type="domain" description="Leucyl-tRNA synthetase editing" evidence="14">
    <location>
        <begin position="220"/>
        <end position="407"/>
    </location>
</feature>
<comment type="catalytic activity">
    <reaction evidence="8 9">
        <text>tRNA(Leu) + L-leucine + ATP = L-leucyl-tRNA(Leu) + AMP + diphosphate</text>
        <dbReference type="Rhea" id="RHEA:11688"/>
        <dbReference type="Rhea" id="RHEA-COMP:9613"/>
        <dbReference type="Rhea" id="RHEA-COMP:9622"/>
        <dbReference type="ChEBI" id="CHEBI:30616"/>
        <dbReference type="ChEBI" id="CHEBI:33019"/>
        <dbReference type="ChEBI" id="CHEBI:57427"/>
        <dbReference type="ChEBI" id="CHEBI:78442"/>
        <dbReference type="ChEBI" id="CHEBI:78494"/>
        <dbReference type="ChEBI" id="CHEBI:456215"/>
        <dbReference type="EC" id="6.1.1.4"/>
    </reaction>
</comment>
<dbReference type="InterPro" id="IPR015413">
    <property type="entry name" value="Methionyl/Leucyl_tRNA_Synth"/>
</dbReference>
<accession>A0A108EYA0</accession>
<dbReference type="GO" id="GO:0004823">
    <property type="term" value="F:leucine-tRNA ligase activity"/>
    <property type="evidence" value="ECO:0007669"/>
    <property type="project" value="UniProtKB-UniRule"/>
</dbReference>
<dbReference type="EMBL" id="LPIX01000061">
    <property type="protein sequence ID" value="KWE01778.1"/>
    <property type="molecule type" value="Genomic_DNA"/>
</dbReference>
<feature type="short sequence motif" description="'HIGH' region" evidence="9">
    <location>
        <begin position="42"/>
        <end position="52"/>
    </location>
</feature>
<dbReference type="PANTHER" id="PTHR43740">
    <property type="entry name" value="LEUCYL-TRNA SYNTHETASE"/>
    <property type="match status" value="1"/>
</dbReference>
<comment type="caution">
    <text evidence="15">The sequence shown here is derived from an EMBL/GenBank/DDBJ whole genome shotgun (WGS) entry which is preliminary data.</text>
</comment>
<dbReference type="SUPFAM" id="SSF47323">
    <property type="entry name" value="Anticodon-binding domain of a subclass of class I aminoacyl-tRNA synthetases"/>
    <property type="match status" value="1"/>
</dbReference>
<dbReference type="Gene3D" id="2.20.28.290">
    <property type="match status" value="1"/>
</dbReference>
<dbReference type="Pfam" id="PF13603">
    <property type="entry name" value="tRNA-synt_1_2"/>
    <property type="match status" value="1"/>
</dbReference>
<keyword evidence="5 9" id="KW-0067">ATP-binding</keyword>
<feature type="domain" description="Aminoacyl-tRNA synthetase class Ia" evidence="11">
    <location>
        <begin position="421"/>
        <end position="576"/>
    </location>
</feature>
<dbReference type="AlphaFoldDB" id="A0A108EYA0"/>
<dbReference type="FunFam" id="2.20.28.290:FF:000001">
    <property type="entry name" value="Leucine--tRNA ligase"/>
    <property type="match status" value="1"/>
</dbReference>
<evidence type="ECO:0000256" key="5">
    <source>
        <dbReference type="ARBA" id="ARBA00022840"/>
    </source>
</evidence>
<dbReference type="Gene3D" id="3.40.50.620">
    <property type="entry name" value="HUPs"/>
    <property type="match status" value="2"/>
</dbReference>
<dbReference type="GO" id="GO:0002161">
    <property type="term" value="F:aminoacyl-tRNA deacylase activity"/>
    <property type="evidence" value="ECO:0007669"/>
    <property type="project" value="InterPro"/>
</dbReference>
<feature type="domain" description="Methionyl/Leucyl tRNA synthetase" evidence="13">
    <location>
        <begin position="38"/>
        <end position="171"/>
    </location>
</feature>
<dbReference type="Gene3D" id="3.90.740.10">
    <property type="entry name" value="Valyl/Leucyl/Isoleucyl-tRNA synthetase, editing domain"/>
    <property type="match status" value="1"/>
</dbReference>
<dbReference type="OrthoDB" id="9810365at2"/>
<evidence type="ECO:0000256" key="1">
    <source>
        <dbReference type="ARBA" id="ARBA00005594"/>
    </source>
</evidence>
<dbReference type="PROSITE" id="PS00178">
    <property type="entry name" value="AA_TRNA_LIGASE_I"/>
    <property type="match status" value="1"/>
</dbReference>
<dbReference type="GO" id="GO:0005524">
    <property type="term" value="F:ATP binding"/>
    <property type="evidence" value="ECO:0007669"/>
    <property type="project" value="UniProtKB-UniRule"/>
</dbReference>
<evidence type="ECO:0000256" key="3">
    <source>
        <dbReference type="ARBA" id="ARBA00022598"/>
    </source>
</evidence>
<dbReference type="Proteomes" id="UP000062998">
    <property type="component" value="Unassembled WGS sequence"/>
</dbReference>